<protein>
    <submittedName>
        <fullName evidence="4">Aste57867_968 protein</fullName>
    </submittedName>
</protein>
<dbReference type="AlphaFoldDB" id="A0A485K4C2"/>
<reference evidence="3" key="2">
    <citation type="submission" date="2019-06" db="EMBL/GenBank/DDBJ databases">
        <title>Genomics analysis of Aphanomyces spp. identifies a new class of oomycete effector associated with host adaptation.</title>
        <authorList>
            <person name="Gaulin E."/>
        </authorList>
    </citation>
    <scope>NUCLEOTIDE SEQUENCE</scope>
    <source>
        <strain evidence="3">CBS 578.67</strain>
    </source>
</reference>
<dbReference type="EMBL" id="CAADRA010000065">
    <property type="protein sequence ID" value="VFT78190.1"/>
    <property type="molecule type" value="Genomic_DNA"/>
</dbReference>
<keyword evidence="5" id="KW-1185">Reference proteome</keyword>
<name>A0A485K4C2_9STRA</name>
<dbReference type="EMBL" id="VJMH01000065">
    <property type="protein sequence ID" value="KAF0719524.1"/>
    <property type="molecule type" value="Genomic_DNA"/>
</dbReference>
<feature type="transmembrane region" description="Helical" evidence="2">
    <location>
        <begin position="336"/>
        <end position="357"/>
    </location>
</feature>
<feature type="transmembrane region" description="Helical" evidence="2">
    <location>
        <begin position="449"/>
        <end position="470"/>
    </location>
</feature>
<dbReference type="Proteomes" id="UP000332933">
    <property type="component" value="Unassembled WGS sequence"/>
</dbReference>
<organism evidence="4 5">
    <name type="scientific">Aphanomyces stellatus</name>
    <dbReference type="NCBI Taxonomy" id="120398"/>
    <lineage>
        <taxon>Eukaryota</taxon>
        <taxon>Sar</taxon>
        <taxon>Stramenopiles</taxon>
        <taxon>Oomycota</taxon>
        <taxon>Saprolegniomycetes</taxon>
        <taxon>Saprolegniales</taxon>
        <taxon>Verrucalvaceae</taxon>
        <taxon>Aphanomyces</taxon>
    </lineage>
</organism>
<feature type="transmembrane region" description="Helical" evidence="2">
    <location>
        <begin position="312"/>
        <end position="330"/>
    </location>
</feature>
<dbReference type="OrthoDB" id="67094at2759"/>
<evidence type="ECO:0000313" key="5">
    <source>
        <dbReference type="Proteomes" id="UP000332933"/>
    </source>
</evidence>
<feature type="transmembrane region" description="Helical" evidence="2">
    <location>
        <begin position="84"/>
        <end position="111"/>
    </location>
</feature>
<reference evidence="4 5" key="1">
    <citation type="submission" date="2019-03" db="EMBL/GenBank/DDBJ databases">
        <authorList>
            <person name="Gaulin E."/>
            <person name="Dumas B."/>
        </authorList>
    </citation>
    <scope>NUCLEOTIDE SEQUENCE [LARGE SCALE GENOMIC DNA]</scope>
    <source>
        <strain evidence="4">CBS 568.67</strain>
    </source>
</reference>
<evidence type="ECO:0000256" key="1">
    <source>
        <dbReference type="SAM" id="MobiDB-lite"/>
    </source>
</evidence>
<feature type="region of interest" description="Disordered" evidence="1">
    <location>
        <begin position="640"/>
        <end position="703"/>
    </location>
</feature>
<keyword evidence="2" id="KW-0472">Membrane</keyword>
<feature type="transmembrane region" description="Helical" evidence="2">
    <location>
        <begin position="482"/>
        <end position="508"/>
    </location>
</feature>
<evidence type="ECO:0000313" key="3">
    <source>
        <dbReference type="EMBL" id="KAF0719524.1"/>
    </source>
</evidence>
<keyword evidence="2" id="KW-1133">Transmembrane helix</keyword>
<evidence type="ECO:0000256" key="2">
    <source>
        <dbReference type="SAM" id="Phobius"/>
    </source>
</evidence>
<feature type="transmembrane region" description="Helical" evidence="2">
    <location>
        <begin position="138"/>
        <end position="164"/>
    </location>
</feature>
<evidence type="ECO:0000313" key="4">
    <source>
        <dbReference type="EMBL" id="VFT78190.1"/>
    </source>
</evidence>
<accession>A0A485K4C2</accession>
<gene>
    <name evidence="4" type="primary">Aste57867_968</name>
    <name evidence="3" type="ORF">As57867_000967</name>
    <name evidence="4" type="ORF">ASTE57867_968</name>
</gene>
<proteinExistence type="predicted"/>
<feature type="compositionally biased region" description="Polar residues" evidence="1">
    <location>
        <begin position="688"/>
        <end position="703"/>
    </location>
</feature>
<sequence length="703" mass="79125">MKAAAVTHGEDVGSGAGSSICSSPVSFLGVANAECIGAHLGYAAFLCAIIVFISVVMEVFIEYVRRVIRCPQMMRVVNRFFEELMVMGVISMVCLSIFVLSSNTLQCIFAINTSGVTNQLSFVVSGLSTMQLLHFQEFFHYVVFMTAVYYICIMVLLIVIATVVPRFLYDRQQKRNQDDGDGAPTSPLGIDILDASAISSVTGTGRLSTRRNQRQVSGYDFVNGSRMYYLLRTRYKREGWSFRFNLVKQFALWKSFEVLAYNVCQYRSGYLYKNPSEMQRIFGLSYRSSHHVDFARFNTLCTRNMLATVTKLHYSAFTVLVLLVMVSGLLPHASPYFYLGLAAALCLMNVVIMIKTLRILKGIIKDRLRIFTLEDIERMLPVTSTALWSPPRKRRVPRLKVVAQLVRAIVRMQMSVLCHRQLHYHDSRFWFRSPHFLLRLFQFATTGQALYLVWLTLVIAQALYLVWLTLVIAQDKAVQPWMYILMALFPLVSMFIVTPLTMPSLVLVMSLTGFFVEQNPAHGTHHHGKHHHNDDLLSTKDRIRVARRSYLRSTDDGGMSDYTTSVVPPASPRMPIPFAPLSPLTQTTAVLGGQANALTTTTASSSKDMFLHMYDLPLTTHGGAPPLSPHHRHSSVPILSPVMHHHGTPKGTAYHRLDKDDESPPAPAQPTETKRLFENYCSSYGGYPSQNDTDGSSQPSQRK</sequence>
<feature type="transmembrane region" description="Helical" evidence="2">
    <location>
        <begin position="42"/>
        <end position="64"/>
    </location>
</feature>
<keyword evidence="2" id="KW-0812">Transmembrane</keyword>